<keyword evidence="3" id="KW-1185">Reference proteome</keyword>
<evidence type="ECO:0008006" key="4">
    <source>
        <dbReference type="Google" id="ProtNLM"/>
    </source>
</evidence>
<gene>
    <name evidence="2" type="ORF">A1O1_02719</name>
</gene>
<comment type="similarity">
    <text evidence="1">Belongs to the MT-A70-like family.</text>
</comment>
<dbReference type="Gene3D" id="3.40.50.150">
    <property type="entry name" value="Vaccinia Virus protein VP39"/>
    <property type="match status" value="1"/>
</dbReference>
<dbReference type="GO" id="GO:0003676">
    <property type="term" value="F:nucleic acid binding"/>
    <property type="evidence" value="ECO:0007669"/>
    <property type="project" value="InterPro"/>
</dbReference>
<dbReference type="Pfam" id="PF05063">
    <property type="entry name" value="MT-A70"/>
    <property type="match status" value="1"/>
</dbReference>
<dbReference type="RefSeq" id="XP_007721819.1">
    <property type="nucleotide sequence ID" value="XM_007723629.1"/>
</dbReference>
<dbReference type="GO" id="GO:0032259">
    <property type="term" value="P:methylation"/>
    <property type="evidence" value="ECO:0007669"/>
    <property type="project" value="InterPro"/>
</dbReference>
<dbReference type="InterPro" id="IPR002052">
    <property type="entry name" value="DNA_methylase_N6_adenine_CS"/>
</dbReference>
<dbReference type="SUPFAM" id="SSF53335">
    <property type="entry name" value="S-adenosyl-L-methionine-dependent methyltransferases"/>
    <property type="match status" value="1"/>
</dbReference>
<evidence type="ECO:0000313" key="2">
    <source>
        <dbReference type="EMBL" id="EXJ94325.1"/>
    </source>
</evidence>
<dbReference type="PANTHER" id="PTHR12829">
    <property type="entry name" value="N6-ADENOSINE-METHYLTRANSFERASE"/>
    <property type="match status" value="1"/>
</dbReference>
<dbReference type="HOGENOM" id="CLU_027091_4_1_1"/>
<dbReference type="AlphaFoldDB" id="W9YXA7"/>
<proteinExistence type="inferred from homology"/>
<dbReference type="eggNOG" id="KOG2356">
    <property type="taxonomic scope" value="Eukaryota"/>
</dbReference>
<dbReference type="EMBL" id="AMWN01000002">
    <property type="protein sequence ID" value="EXJ94325.1"/>
    <property type="molecule type" value="Genomic_DNA"/>
</dbReference>
<dbReference type="Proteomes" id="UP000019484">
    <property type="component" value="Unassembled WGS sequence"/>
</dbReference>
<dbReference type="GeneID" id="19157618"/>
<dbReference type="GO" id="GO:0005634">
    <property type="term" value="C:nucleus"/>
    <property type="evidence" value="ECO:0007669"/>
    <property type="project" value="TreeGrafter"/>
</dbReference>
<dbReference type="STRING" id="1182541.W9YXA7"/>
<dbReference type="PROSITE" id="PS00092">
    <property type="entry name" value="N6_MTASE"/>
    <property type="match status" value="1"/>
</dbReference>
<dbReference type="GO" id="GO:0008168">
    <property type="term" value="F:methyltransferase activity"/>
    <property type="evidence" value="ECO:0007669"/>
    <property type="project" value="InterPro"/>
</dbReference>
<protein>
    <recommendedName>
        <fullName evidence="4">MT-A70-domain-containing protein</fullName>
    </recommendedName>
</protein>
<name>W9YXA7_9EURO</name>
<dbReference type="PANTHER" id="PTHR12829:SF4">
    <property type="entry name" value="N(6)-ADENINE-SPECIFIC METHYLTRANSFERASE METTL4"/>
    <property type="match status" value="1"/>
</dbReference>
<dbReference type="InterPro" id="IPR029063">
    <property type="entry name" value="SAM-dependent_MTases_sf"/>
</dbReference>
<sequence>MPGSVIYSNQARTTILVDIPASIESGQRIPYRLKSAAALDDPYPSTEPRGSKRETALGAIPLHDRTYHESVQKDISSALTEIQDHLRGQGSPSYWCHGRHALLPNSERVLQAMPLAPFRSSPGSTGDLSLLAPVILSTTETQTRFSSIDCLRGVAVCNPSRDRTAVVETGDAGEFLIPAHALFVLASLEGGMAGFHSARQMLLPPPQQFHLIVMDPPWSNRSARRSGVYRTSEHQETDPFPEAMRIVKECLASRGWLAVWITNKVSVRKDVIDAVGLLNLHLHEEWVWIKTTARGVPVTVLDGVWRRPYEILLLFQEDRVCKVPRRRVIAAVPDVHSRKPSLKALLDELLPGEYHALELFARSLTAGWWSWGDEVLKFQHESQWSREV</sequence>
<evidence type="ECO:0000256" key="1">
    <source>
        <dbReference type="PROSITE-ProRule" id="PRU00489"/>
    </source>
</evidence>
<dbReference type="OrthoDB" id="61116at2759"/>
<comment type="caution">
    <text evidence="2">The sequence shown here is derived from an EMBL/GenBank/DDBJ whole genome shotgun (WGS) entry which is preliminary data.</text>
</comment>
<dbReference type="InterPro" id="IPR007757">
    <property type="entry name" value="MT-A70-like"/>
</dbReference>
<dbReference type="PROSITE" id="PS51143">
    <property type="entry name" value="MT_A70"/>
    <property type="match status" value="1"/>
</dbReference>
<reference evidence="2 3" key="1">
    <citation type="submission" date="2013-03" db="EMBL/GenBank/DDBJ databases">
        <title>The Genome Sequence of Capronia coronata CBS 617.96.</title>
        <authorList>
            <consortium name="The Broad Institute Genomics Platform"/>
            <person name="Cuomo C."/>
            <person name="de Hoog S."/>
            <person name="Gorbushina A."/>
            <person name="Walker B."/>
            <person name="Young S.K."/>
            <person name="Zeng Q."/>
            <person name="Gargeya S."/>
            <person name="Fitzgerald M."/>
            <person name="Haas B."/>
            <person name="Abouelleil A."/>
            <person name="Allen A.W."/>
            <person name="Alvarado L."/>
            <person name="Arachchi H.M."/>
            <person name="Berlin A.M."/>
            <person name="Chapman S.B."/>
            <person name="Gainer-Dewar J."/>
            <person name="Goldberg J."/>
            <person name="Griggs A."/>
            <person name="Gujja S."/>
            <person name="Hansen M."/>
            <person name="Howarth C."/>
            <person name="Imamovic A."/>
            <person name="Ireland A."/>
            <person name="Larimer J."/>
            <person name="McCowan C."/>
            <person name="Murphy C."/>
            <person name="Pearson M."/>
            <person name="Poon T.W."/>
            <person name="Priest M."/>
            <person name="Roberts A."/>
            <person name="Saif S."/>
            <person name="Shea T."/>
            <person name="Sisk P."/>
            <person name="Sykes S."/>
            <person name="Wortman J."/>
            <person name="Nusbaum C."/>
            <person name="Birren B."/>
        </authorList>
    </citation>
    <scope>NUCLEOTIDE SEQUENCE [LARGE SCALE GENOMIC DNA]</scope>
    <source>
        <strain evidence="2 3">CBS 617.96</strain>
    </source>
</reference>
<evidence type="ECO:0000313" key="3">
    <source>
        <dbReference type="Proteomes" id="UP000019484"/>
    </source>
</evidence>
<organism evidence="2 3">
    <name type="scientific">Capronia coronata CBS 617.96</name>
    <dbReference type="NCBI Taxonomy" id="1182541"/>
    <lineage>
        <taxon>Eukaryota</taxon>
        <taxon>Fungi</taxon>
        <taxon>Dikarya</taxon>
        <taxon>Ascomycota</taxon>
        <taxon>Pezizomycotina</taxon>
        <taxon>Eurotiomycetes</taxon>
        <taxon>Chaetothyriomycetidae</taxon>
        <taxon>Chaetothyriales</taxon>
        <taxon>Herpotrichiellaceae</taxon>
        <taxon>Capronia</taxon>
    </lineage>
</organism>
<accession>W9YXA7</accession>